<dbReference type="GO" id="GO:0001669">
    <property type="term" value="C:acrosomal vesicle"/>
    <property type="evidence" value="ECO:0007669"/>
    <property type="project" value="UniProtKB-SubCell"/>
</dbReference>
<feature type="compositionally biased region" description="Polar residues" evidence="6">
    <location>
        <begin position="422"/>
        <end position="445"/>
    </location>
</feature>
<keyword evidence="2" id="KW-0677">Repeat</keyword>
<dbReference type="AlphaFoldDB" id="A0A078AS04"/>
<accession>A0A078AS04</accession>
<evidence type="ECO:0000313" key="7">
    <source>
        <dbReference type="EMBL" id="CDW84954.1"/>
    </source>
</evidence>
<dbReference type="FunFam" id="2.20.110.10:FF:000002">
    <property type="entry name" value="Phosphatidylinositol 4-phosphate 5-kinase 8"/>
    <property type="match status" value="1"/>
</dbReference>
<dbReference type="Pfam" id="PF02493">
    <property type="entry name" value="MORN"/>
    <property type="match status" value="10"/>
</dbReference>
<dbReference type="EMBL" id="CCKQ01013304">
    <property type="protein sequence ID" value="CDW84954.1"/>
    <property type="molecule type" value="Genomic_DNA"/>
</dbReference>
<dbReference type="Gene3D" id="2.20.110.10">
    <property type="entry name" value="Histone H3 K4-specific methyltransferase SET7/9 N-terminal domain"/>
    <property type="match status" value="5"/>
</dbReference>
<dbReference type="OMA" id="YQNSATT"/>
<keyword evidence="8" id="KW-1185">Reference proteome</keyword>
<comment type="subcellular location">
    <subcellularLocation>
        <location evidence="1">Cytoplasmic vesicle</location>
        <location evidence="1">Secretory vesicle</location>
        <location evidence="1">Acrosome</location>
    </subcellularLocation>
</comment>
<organism evidence="7 8">
    <name type="scientific">Stylonychia lemnae</name>
    <name type="common">Ciliate</name>
    <dbReference type="NCBI Taxonomy" id="5949"/>
    <lineage>
        <taxon>Eukaryota</taxon>
        <taxon>Sar</taxon>
        <taxon>Alveolata</taxon>
        <taxon>Ciliophora</taxon>
        <taxon>Intramacronucleata</taxon>
        <taxon>Spirotrichea</taxon>
        <taxon>Stichotrichia</taxon>
        <taxon>Sporadotrichida</taxon>
        <taxon>Oxytrichidae</taxon>
        <taxon>Stylonychinae</taxon>
        <taxon>Stylonychia</taxon>
    </lineage>
</organism>
<keyword evidence="3" id="KW-0968">Cytoplasmic vesicle</keyword>
<evidence type="ECO:0000256" key="6">
    <source>
        <dbReference type="SAM" id="MobiDB-lite"/>
    </source>
</evidence>
<evidence type="ECO:0000256" key="3">
    <source>
        <dbReference type="ARBA" id="ARBA00023329"/>
    </source>
</evidence>
<sequence length="464" mass="53196">MMNPIQLRQMLQYNQVQNNPRNNVDTSNYDGLGRLQFPNNDLYEGQFKKGKMEGKGKLTTARGDTYEGQFKNGFKHGKGTMSYRNGVSYYEGDWYYNKIEGKGTLVDDFGNKYEGEFKDNLKNGLGKCFYAANQMRFEGYWNNGIPEKGELFMKNGNHYEGEWRDDRFSGVGTIRYGNGDIYEGEWKEHMPHRYGKMLYRNGKIYNGEWFMGQKHGQGVMSYPNGDQYEGEWVQDLRSGFGMQKFQKGDIYEGEWFNDKMHGKGLLSHPDGSSYEGIWESGHKIEGQGVFQYANGNVAIRSNYNVNEKQVNIYNNVMNKNNFQGKAIEYRGSAMPMIQQQPQQFFRPKPLPLPMAGLQSLKSPNISQNKESLINNSGLNQSQAESNLIRTISQQRAGYPIVEQSVDKDQNSKDNPYKDSSRSKSVIRQSNIMSQNGNRSLNNSYVQGDKNLKGLTMIPTRPDLE</sequence>
<reference evidence="7 8" key="1">
    <citation type="submission" date="2014-06" db="EMBL/GenBank/DDBJ databases">
        <authorList>
            <person name="Swart Estienne"/>
        </authorList>
    </citation>
    <scope>NUCLEOTIDE SEQUENCE [LARGE SCALE GENOMIC DNA]</scope>
    <source>
        <strain evidence="7 8">130c</strain>
    </source>
</reference>
<name>A0A078AS04_STYLE</name>
<comment type="function">
    <text evidence="5">Assembles a suppression complex (suppresome) by tethering SIRT1 and MDM2 to regulate composite modifications of p53/TP53. Confers both deacetylation-mediated functional inactivation, by SIRT1, and ubiquitination-dependent degradation, by MDM2, of p53/TP53, promoting a proliferative and cell survival behaviors. May play a role in the regulation of spermatogenesis.</text>
</comment>
<gene>
    <name evidence="7" type="primary">Contig16542.g17614</name>
    <name evidence="7" type="ORF">STYLEM_14023</name>
</gene>
<evidence type="ECO:0000313" key="8">
    <source>
        <dbReference type="Proteomes" id="UP000039865"/>
    </source>
</evidence>
<dbReference type="OrthoDB" id="270720at2759"/>
<dbReference type="SMART" id="SM00698">
    <property type="entry name" value="MORN"/>
    <property type="match status" value="10"/>
</dbReference>
<dbReference type="Proteomes" id="UP000039865">
    <property type="component" value="Unassembled WGS sequence"/>
</dbReference>
<dbReference type="SUPFAM" id="SSF82185">
    <property type="entry name" value="Histone H3 K4-specific methyltransferase SET7/9 N-terminal domain"/>
    <property type="match status" value="3"/>
</dbReference>
<evidence type="ECO:0000256" key="5">
    <source>
        <dbReference type="ARBA" id="ARBA00045851"/>
    </source>
</evidence>
<protein>
    <recommendedName>
        <fullName evidence="4">MORN repeat-containing protein 3</fullName>
    </recommendedName>
</protein>
<evidence type="ECO:0000256" key="4">
    <source>
        <dbReference type="ARBA" id="ARBA00039854"/>
    </source>
</evidence>
<proteinExistence type="predicted"/>
<evidence type="ECO:0000256" key="2">
    <source>
        <dbReference type="ARBA" id="ARBA00022737"/>
    </source>
</evidence>
<dbReference type="PANTHER" id="PTHR46511">
    <property type="entry name" value="MORN REPEAT-CONTAINING PROTEIN 3"/>
    <property type="match status" value="1"/>
</dbReference>
<feature type="compositionally biased region" description="Basic and acidic residues" evidence="6">
    <location>
        <begin position="404"/>
        <end position="421"/>
    </location>
</feature>
<dbReference type="InterPro" id="IPR052472">
    <property type="entry name" value="MORN3"/>
</dbReference>
<dbReference type="InterPro" id="IPR003409">
    <property type="entry name" value="MORN"/>
</dbReference>
<dbReference type="PANTHER" id="PTHR46511:SF1">
    <property type="entry name" value="MORN REPEAT-CONTAINING PROTEIN 3"/>
    <property type="match status" value="1"/>
</dbReference>
<feature type="region of interest" description="Disordered" evidence="6">
    <location>
        <begin position="402"/>
        <end position="464"/>
    </location>
</feature>
<evidence type="ECO:0000256" key="1">
    <source>
        <dbReference type="ARBA" id="ARBA00004218"/>
    </source>
</evidence>
<dbReference type="InParanoid" id="A0A078AS04"/>